<dbReference type="Proteomes" id="UP000240989">
    <property type="component" value="Unassembled WGS sequence"/>
</dbReference>
<comment type="caution">
    <text evidence="1">The sequence shown here is derived from an EMBL/GenBank/DDBJ whole genome shotgun (WGS) entry which is preliminary data.</text>
</comment>
<proteinExistence type="predicted"/>
<dbReference type="EMBL" id="PYOU01000007">
    <property type="protein sequence ID" value="PSX10505.1"/>
    <property type="molecule type" value="Genomic_DNA"/>
</dbReference>
<name>A0ABX5H509_PHOAN</name>
<dbReference type="RefSeq" id="WP_045151556.1">
    <property type="nucleotide sequence ID" value="NZ_JZSW01000002.1"/>
</dbReference>
<reference evidence="1 2" key="1">
    <citation type="submission" date="2018-01" db="EMBL/GenBank/DDBJ databases">
        <title>Whole genome sequencing of Histamine producing bacteria.</title>
        <authorList>
            <person name="Butler K."/>
        </authorList>
    </citation>
    <scope>NUCLEOTIDE SEQUENCE [LARGE SCALE GENOMIC DNA]</scope>
    <source>
        <strain evidence="1 2">A6-1</strain>
    </source>
</reference>
<dbReference type="InterPro" id="IPR029045">
    <property type="entry name" value="ClpP/crotonase-like_dom_sf"/>
</dbReference>
<protein>
    <submittedName>
        <fullName evidence="1">Uncharacterized protein</fullName>
    </submittedName>
</protein>
<gene>
    <name evidence="1" type="ORF">C0W27_10770</name>
</gene>
<evidence type="ECO:0000313" key="2">
    <source>
        <dbReference type="Proteomes" id="UP000240989"/>
    </source>
</evidence>
<organism evidence="1 2">
    <name type="scientific">Photobacterium angustum</name>
    <dbReference type="NCBI Taxonomy" id="661"/>
    <lineage>
        <taxon>Bacteria</taxon>
        <taxon>Pseudomonadati</taxon>
        <taxon>Pseudomonadota</taxon>
        <taxon>Gammaproteobacteria</taxon>
        <taxon>Vibrionales</taxon>
        <taxon>Vibrionaceae</taxon>
        <taxon>Photobacterium</taxon>
    </lineage>
</organism>
<dbReference type="SUPFAM" id="SSF52096">
    <property type="entry name" value="ClpP/crotonase"/>
    <property type="match status" value="1"/>
</dbReference>
<keyword evidence="2" id="KW-1185">Reference proteome</keyword>
<dbReference type="Gene3D" id="3.90.226.10">
    <property type="entry name" value="2-enoyl-CoA Hydratase, Chain A, domain 1"/>
    <property type="match status" value="1"/>
</dbReference>
<evidence type="ECO:0000313" key="1">
    <source>
        <dbReference type="EMBL" id="PSX10505.1"/>
    </source>
</evidence>
<accession>A0ABX5H509</accession>
<sequence>METFEIVEEITDQTVAASLHALREAVDGNEITIRLPYNGGGSVDAAIELIEAVKDTDAKVVIEVDRYVISAAAFIYLWFCIYPEAHVQARTTGEPAILVYHRPRVIIDDHLAFISDLTADAPEWDTLSEFTDIFDQLFDYLLAACGYTDQNENLYEYNQCELKHQLSHVRNGYYSNQDFVLPT</sequence>